<accession>K3ZB16</accession>
<dbReference type="AlphaFoldDB" id="K3ZB16"/>
<dbReference type="EnsemblPlants" id="KQL15256">
    <property type="protein sequence ID" value="KQL15256"/>
    <property type="gene ID" value="SETIT_023737mg"/>
</dbReference>
<dbReference type="InParanoid" id="K3ZB16"/>
<dbReference type="Proteomes" id="UP000004995">
    <property type="component" value="Unassembled WGS sequence"/>
</dbReference>
<keyword evidence="3" id="KW-1185">Reference proteome</keyword>
<dbReference type="HOGENOM" id="CLU_2241304_0_0_1"/>
<evidence type="ECO:0000313" key="3">
    <source>
        <dbReference type="Proteomes" id="UP000004995"/>
    </source>
</evidence>
<sequence>MAIQIGMERSMFHEPVARRIGATSRSLHQELITGALASMDSYISDEHQVDNMYGTFSYPLIAAGDVHLVGENHVPQDGKIPQQNVADFSGTSGGRRSWLWRRYMR</sequence>
<reference evidence="3" key="1">
    <citation type="journal article" date="2012" name="Nat. Biotechnol.">
        <title>Reference genome sequence of the model plant Setaria.</title>
        <authorList>
            <person name="Bennetzen J.L."/>
            <person name="Schmutz J."/>
            <person name="Wang H."/>
            <person name="Percifield R."/>
            <person name="Hawkins J."/>
            <person name="Pontaroli A.C."/>
            <person name="Estep M."/>
            <person name="Feng L."/>
            <person name="Vaughn J.N."/>
            <person name="Grimwood J."/>
            <person name="Jenkins J."/>
            <person name="Barry K."/>
            <person name="Lindquist E."/>
            <person name="Hellsten U."/>
            <person name="Deshpande S."/>
            <person name="Wang X."/>
            <person name="Wu X."/>
            <person name="Mitros T."/>
            <person name="Triplett J."/>
            <person name="Yang X."/>
            <person name="Ye C.Y."/>
            <person name="Mauro-Herrera M."/>
            <person name="Wang L."/>
            <person name="Li P."/>
            <person name="Sharma M."/>
            <person name="Sharma R."/>
            <person name="Ronald P.C."/>
            <person name="Panaud O."/>
            <person name="Kellogg E.A."/>
            <person name="Brutnell T.P."/>
            <person name="Doust A.N."/>
            <person name="Tuskan G.A."/>
            <person name="Rokhsar D."/>
            <person name="Devos K.M."/>
        </authorList>
    </citation>
    <scope>NUCLEOTIDE SEQUENCE [LARGE SCALE GENOMIC DNA]</scope>
    <source>
        <strain evidence="3">cv. Yugu1</strain>
    </source>
</reference>
<protein>
    <submittedName>
        <fullName evidence="2">Uncharacterized protein</fullName>
    </submittedName>
</protein>
<evidence type="ECO:0000313" key="2">
    <source>
        <dbReference type="EnsemblPlants" id="KQL15256"/>
    </source>
</evidence>
<reference evidence="2" key="2">
    <citation type="submission" date="2018-08" db="UniProtKB">
        <authorList>
            <consortium name="EnsemblPlants"/>
        </authorList>
    </citation>
    <scope>IDENTIFICATION</scope>
    <source>
        <strain evidence="2">Yugu1</strain>
    </source>
</reference>
<evidence type="ECO:0000256" key="1">
    <source>
        <dbReference type="SAM" id="MobiDB-lite"/>
    </source>
</evidence>
<feature type="region of interest" description="Disordered" evidence="1">
    <location>
        <begin position="73"/>
        <end position="92"/>
    </location>
</feature>
<organism evidence="2 3">
    <name type="scientific">Setaria italica</name>
    <name type="common">Foxtail millet</name>
    <name type="synonym">Panicum italicum</name>
    <dbReference type="NCBI Taxonomy" id="4555"/>
    <lineage>
        <taxon>Eukaryota</taxon>
        <taxon>Viridiplantae</taxon>
        <taxon>Streptophyta</taxon>
        <taxon>Embryophyta</taxon>
        <taxon>Tracheophyta</taxon>
        <taxon>Spermatophyta</taxon>
        <taxon>Magnoliopsida</taxon>
        <taxon>Liliopsida</taxon>
        <taxon>Poales</taxon>
        <taxon>Poaceae</taxon>
        <taxon>PACMAD clade</taxon>
        <taxon>Panicoideae</taxon>
        <taxon>Panicodae</taxon>
        <taxon>Paniceae</taxon>
        <taxon>Cenchrinae</taxon>
        <taxon>Setaria</taxon>
    </lineage>
</organism>
<proteinExistence type="predicted"/>
<name>K3ZB16_SETIT</name>
<dbReference type="Gramene" id="KQL15256">
    <property type="protein sequence ID" value="KQL15256"/>
    <property type="gene ID" value="SETIT_023737mg"/>
</dbReference>
<dbReference type="EMBL" id="AGNK02001677">
    <property type="status" value="NOT_ANNOTATED_CDS"/>
    <property type="molecule type" value="Genomic_DNA"/>
</dbReference>
<feature type="compositionally biased region" description="Polar residues" evidence="1">
    <location>
        <begin position="81"/>
        <end position="90"/>
    </location>
</feature>